<name>A0AAD1UR61_EUPCR</name>
<sequence>MREMDLNRSNYLKPLLNLSFKVVQQVTFYNFCIAFSQLKRLVAAYKHVRDFTLYHCSLSIPRVPNFSKALTNCKIQQLNLNGSKGLYKSYRENNLYEFKNLIQGLASSPDLRSSLKDVYIFDTEVKKYEAEQIFEANNLGGVTIIGFN</sequence>
<proteinExistence type="predicted"/>
<protein>
    <submittedName>
        <fullName evidence="1">Uncharacterized protein</fullName>
    </submittedName>
</protein>
<accession>A0AAD1UR61</accession>
<evidence type="ECO:0000313" key="1">
    <source>
        <dbReference type="EMBL" id="CAI2371617.1"/>
    </source>
</evidence>
<dbReference type="InterPro" id="IPR032675">
    <property type="entry name" value="LRR_dom_sf"/>
</dbReference>
<comment type="caution">
    <text evidence="1">The sequence shown here is derived from an EMBL/GenBank/DDBJ whole genome shotgun (WGS) entry which is preliminary data.</text>
</comment>
<reference evidence="1" key="1">
    <citation type="submission" date="2023-07" db="EMBL/GenBank/DDBJ databases">
        <authorList>
            <consortium name="AG Swart"/>
            <person name="Singh M."/>
            <person name="Singh A."/>
            <person name="Seah K."/>
            <person name="Emmerich C."/>
        </authorList>
    </citation>
    <scope>NUCLEOTIDE SEQUENCE</scope>
    <source>
        <strain evidence="1">DP1</strain>
    </source>
</reference>
<dbReference type="Gene3D" id="3.80.10.10">
    <property type="entry name" value="Ribonuclease Inhibitor"/>
    <property type="match status" value="1"/>
</dbReference>
<gene>
    <name evidence="1" type="ORF">ECRASSUSDP1_LOCUS12941</name>
</gene>
<keyword evidence="2" id="KW-1185">Reference proteome</keyword>
<dbReference type="Proteomes" id="UP001295684">
    <property type="component" value="Unassembled WGS sequence"/>
</dbReference>
<evidence type="ECO:0000313" key="2">
    <source>
        <dbReference type="Proteomes" id="UP001295684"/>
    </source>
</evidence>
<dbReference type="AlphaFoldDB" id="A0AAD1UR61"/>
<organism evidence="1 2">
    <name type="scientific">Euplotes crassus</name>
    <dbReference type="NCBI Taxonomy" id="5936"/>
    <lineage>
        <taxon>Eukaryota</taxon>
        <taxon>Sar</taxon>
        <taxon>Alveolata</taxon>
        <taxon>Ciliophora</taxon>
        <taxon>Intramacronucleata</taxon>
        <taxon>Spirotrichea</taxon>
        <taxon>Hypotrichia</taxon>
        <taxon>Euplotida</taxon>
        <taxon>Euplotidae</taxon>
        <taxon>Moneuplotes</taxon>
    </lineage>
</organism>
<dbReference type="EMBL" id="CAMPGE010012862">
    <property type="protein sequence ID" value="CAI2371617.1"/>
    <property type="molecule type" value="Genomic_DNA"/>
</dbReference>